<dbReference type="InterPro" id="IPR048254">
    <property type="entry name" value="CDP_ALCOHOL_P_TRANSF_CS"/>
</dbReference>
<dbReference type="AlphaFoldDB" id="A0A6J6NLD7"/>
<keyword evidence="7" id="KW-0443">Lipid metabolism</keyword>
<keyword evidence="8 11" id="KW-0472">Membrane</keyword>
<evidence type="ECO:0000256" key="5">
    <source>
        <dbReference type="ARBA" id="ARBA00022692"/>
    </source>
</evidence>
<dbReference type="Pfam" id="PF01066">
    <property type="entry name" value="CDP-OH_P_transf"/>
    <property type="match status" value="1"/>
</dbReference>
<name>A0A6J6NLD7_9ZZZZ</name>
<feature type="transmembrane region" description="Helical" evidence="11">
    <location>
        <begin position="35"/>
        <end position="58"/>
    </location>
</feature>
<dbReference type="InterPro" id="IPR043130">
    <property type="entry name" value="CDP-OH_PTrfase_TM_dom"/>
</dbReference>
<dbReference type="PANTHER" id="PTHR14269:SF52">
    <property type="entry name" value="PHOSPHATIDYLGLYCEROPHOSPHATE SYNTHASE-RELATED"/>
    <property type="match status" value="1"/>
</dbReference>
<dbReference type="InterPro" id="IPR050324">
    <property type="entry name" value="CDP-alcohol_PTase-I"/>
</dbReference>
<sequence>MAVGLNLPNSITLLRILLVPVFITLLFVSPEKNTIERWFVVAIFVIAISTDGIDGAIARKRNLVTNLGKLLDPIADKALIGGALISLSILGELSWYITGAILFREFAITIYRLVLAKRRVLAASPGGKFKTVMQAIAIGFLLSPLDYYLPWLIPVEMVLIYFALIVTIITALQYIDAEMKLRK</sequence>
<evidence type="ECO:0000256" key="9">
    <source>
        <dbReference type="ARBA" id="ARBA00023209"/>
    </source>
</evidence>
<comment type="similarity">
    <text evidence="2">Belongs to the CDP-alcohol phosphatidyltransferase class-I family.</text>
</comment>
<evidence type="ECO:0000313" key="12">
    <source>
        <dbReference type="EMBL" id="CAB4685638.1"/>
    </source>
</evidence>
<dbReference type="NCBIfam" id="TIGR00560">
    <property type="entry name" value="pgsA"/>
    <property type="match status" value="1"/>
</dbReference>
<dbReference type="Gene3D" id="1.20.120.1760">
    <property type="match status" value="1"/>
</dbReference>
<keyword evidence="10" id="KW-1208">Phospholipid metabolism</keyword>
<evidence type="ECO:0000256" key="11">
    <source>
        <dbReference type="SAM" id="Phobius"/>
    </source>
</evidence>
<dbReference type="InterPro" id="IPR000462">
    <property type="entry name" value="CDP-OH_P_trans"/>
</dbReference>
<evidence type="ECO:0000256" key="10">
    <source>
        <dbReference type="ARBA" id="ARBA00023264"/>
    </source>
</evidence>
<keyword evidence="3" id="KW-0444">Lipid biosynthesis</keyword>
<organism evidence="12">
    <name type="scientific">freshwater metagenome</name>
    <dbReference type="NCBI Taxonomy" id="449393"/>
    <lineage>
        <taxon>unclassified sequences</taxon>
        <taxon>metagenomes</taxon>
        <taxon>ecological metagenomes</taxon>
    </lineage>
</organism>
<evidence type="ECO:0000256" key="3">
    <source>
        <dbReference type="ARBA" id="ARBA00022516"/>
    </source>
</evidence>
<keyword evidence="6 11" id="KW-1133">Transmembrane helix</keyword>
<dbReference type="EMBL" id="CAEZXK010000012">
    <property type="protein sequence ID" value="CAB4685638.1"/>
    <property type="molecule type" value="Genomic_DNA"/>
</dbReference>
<gene>
    <name evidence="12" type="ORF">UFOPK2370_00607</name>
</gene>
<dbReference type="InterPro" id="IPR004570">
    <property type="entry name" value="Phosphatidylglycerol_P_synth"/>
</dbReference>
<dbReference type="GO" id="GO:0008444">
    <property type="term" value="F:CDP-diacylglycerol-glycerol-3-phosphate 3-phosphatidyltransferase activity"/>
    <property type="evidence" value="ECO:0007669"/>
    <property type="project" value="InterPro"/>
</dbReference>
<feature type="transmembrane region" description="Helical" evidence="11">
    <location>
        <begin position="127"/>
        <end position="145"/>
    </location>
</feature>
<reference evidence="12" key="1">
    <citation type="submission" date="2020-05" db="EMBL/GenBank/DDBJ databases">
        <authorList>
            <person name="Chiriac C."/>
            <person name="Salcher M."/>
            <person name="Ghai R."/>
            <person name="Kavagutti S V."/>
        </authorList>
    </citation>
    <scope>NUCLEOTIDE SEQUENCE</scope>
</reference>
<dbReference type="GO" id="GO:0016020">
    <property type="term" value="C:membrane"/>
    <property type="evidence" value="ECO:0007669"/>
    <property type="project" value="UniProtKB-SubCell"/>
</dbReference>
<evidence type="ECO:0000256" key="2">
    <source>
        <dbReference type="ARBA" id="ARBA00010441"/>
    </source>
</evidence>
<accession>A0A6J6NLD7</accession>
<protein>
    <submittedName>
        <fullName evidence="12">Unannotated protein</fullName>
    </submittedName>
</protein>
<feature type="transmembrane region" description="Helical" evidence="11">
    <location>
        <begin position="151"/>
        <end position="175"/>
    </location>
</feature>
<keyword evidence="5 11" id="KW-0812">Transmembrane</keyword>
<evidence type="ECO:0000256" key="1">
    <source>
        <dbReference type="ARBA" id="ARBA00004141"/>
    </source>
</evidence>
<proteinExistence type="inferred from homology"/>
<evidence type="ECO:0000256" key="7">
    <source>
        <dbReference type="ARBA" id="ARBA00023098"/>
    </source>
</evidence>
<dbReference type="PROSITE" id="PS00379">
    <property type="entry name" value="CDP_ALCOHOL_P_TRANSF"/>
    <property type="match status" value="1"/>
</dbReference>
<dbReference type="GO" id="GO:0046474">
    <property type="term" value="P:glycerophospholipid biosynthetic process"/>
    <property type="evidence" value="ECO:0007669"/>
    <property type="project" value="TreeGrafter"/>
</dbReference>
<keyword evidence="9" id="KW-0594">Phospholipid biosynthesis</keyword>
<evidence type="ECO:0000256" key="4">
    <source>
        <dbReference type="ARBA" id="ARBA00022679"/>
    </source>
</evidence>
<feature type="transmembrane region" description="Helical" evidence="11">
    <location>
        <begin position="70"/>
        <end position="89"/>
    </location>
</feature>
<dbReference type="PANTHER" id="PTHR14269">
    <property type="entry name" value="CDP-DIACYLGLYCEROL--GLYCEROL-3-PHOSPHATE 3-PHOSPHATIDYLTRANSFERASE-RELATED"/>
    <property type="match status" value="1"/>
</dbReference>
<dbReference type="PIRSF" id="PIRSF000847">
    <property type="entry name" value="Phos_ph_gly_syn"/>
    <property type="match status" value="1"/>
</dbReference>
<feature type="transmembrane region" description="Helical" evidence="11">
    <location>
        <begin position="12"/>
        <end position="29"/>
    </location>
</feature>
<comment type="subcellular location">
    <subcellularLocation>
        <location evidence="1">Membrane</location>
        <topology evidence="1">Multi-pass membrane protein</topology>
    </subcellularLocation>
</comment>
<evidence type="ECO:0000256" key="6">
    <source>
        <dbReference type="ARBA" id="ARBA00022989"/>
    </source>
</evidence>
<evidence type="ECO:0000256" key="8">
    <source>
        <dbReference type="ARBA" id="ARBA00023136"/>
    </source>
</evidence>
<keyword evidence="4" id="KW-0808">Transferase</keyword>